<dbReference type="Pfam" id="PF20469">
    <property type="entry name" value="OLD-like_TOPRIM"/>
    <property type="match status" value="1"/>
</dbReference>
<evidence type="ECO:0000259" key="1">
    <source>
        <dbReference type="Pfam" id="PF13175"/>
    </source>
</evidence>
<keyword evidence="3" id="KW-0378">Hydrolase</keyword>
<dbReference type="GO" id="GO:0004519">
    <property type="term" value="F:endonuclease activity"/>
    <property type="evidence" value="ECO:0007669"/>
    <property type="project" value="UniProtKB-KW"/>
</dbReference>
<gene>
    <name evidence="3" type="ORF">AhaeAN43_02135</name>
</gene>
<dbReference type="InterPro" id="IPR051396">
    <property type="entry name" value="Bact_Antivir_Def_Nuclease"/>
</dbReference>
<dbReference type="PANTHER" id="PTHR43581:SF4">
    <property type="entry name" value="ATP_GTP PHOSPHATASE"/>
    <property type="match status" value="1"/>
</dbReference>
<dbReference type="Proteomes" id="UP000463868">
    <property type="component" value="Chromosome"/>
</dbReference>
<dbReference type="InterPro" id="IPR041685">
    <property type="entry name" value="AAA_GajA/Old/RecF-like"/>
</dbReference>
<dbReference type="GO" id="GO:0006302">
    <property type="term" value="P:double-strand break repair"/>
    <property type="evidence" value="ECO:0007669"/>
    <property type="project" value="InterPro"/>
</dbReference>
<dbReference type="InterPro" id="IPR034139">
    <property type="entry name" value="TOPRIM_OLD"/>
</dbReference>
<keyword evidence="3" id="KW-0255">Endonuclease</keyword>
<proteinExistence type="predicted"/>
<accession>A0A857IGL9</accession>
<dbReference type="AlphaFoldDB" id="A0A857IGL9"/>
<dbReference type="Gene3D" id="3.40.50.300">
    <property type="entry name" value="P-loop containing nucleotide triphosphate hydrolases"/>
    <property type="match status" value="1"/>
</dbReference>
<dbReference type="Pfam" id="PF13175">
    <property type="entry name" value="AAA_15"/>
    <property type="match status" value="1"/>
</dbReference>
<feature type="domain" description="Endonuclease GajA/Old nuclease/RecF-like AAA" evidence="1">
    <location>
        <begin position="1"/>
        <end position="334"/>
    </location>
</feature>
<dbReference type="SUPFAM" id="SSF52540">
    <property type="entry name" value="P-loop containing nucleoside triphosphate hydrolases"/>
    <property type="match status" value="1"/>
</dbReference>
<protein>
    <submittedName>
        <fullName evidence="3">ATP-dependent endonuclease</fullName>
    </submittedName>
</protein>
<dbReference type="PANTHER" id="PTHR43581">
    <property type="entry name" value="ATP/GTP PHOSPHATASE"/>
    <property type="match status" value="1"/>
</dbReference>
<evidence type="ECO:0000313" key="3">
    <source>
        <dbReference type="EMBL" id="QHI12263.1"/>
    </source>
</evidence>
<name>A0A857IGL9_ACIHA</name>
<dbReference type="RefSeq" id="WP_075314632.1">
    <property type="nucleotide sequence ID" value="NZ_CAXNZT010000017.1"/>
</dbReference>
<organism evidence="3 4">
    <name type="scientific">Acinetobacter haemolyticus</name>
    <dbReference type="NCBI Taxonomy" id="29430"/>
    <lineage>
        <taxon>Bacteria</taxon>
        <taxon>Pseudomonadati</taxon>
        <taxon>Pseudomonadota</taxon>
        <taxon>Gammaproteobacteria</taxon>
        <taxon>Moraxellales</taxon>
        <taxon>Moraxellaceae</taxon>
        <taxon>Acinetobacter</taxon>
    </lineage>
</organism>
<dbReference type="CDD" id="cd01026">
    <property type="entry name" value="TOPRIM_OLD"/>
    <property type="match status" value="1"/>
</dbReference>
<feature type="domain" description="OLD protein-like TOPRIM" evidence="2">
    <location>
        <begin position="377"/>
        <end position="442"/>
    </location>
</feature>
<dbReference type="OrthoDB" id="3322489at2"/>
<evidence type="ECO:0000313" key="4">
    <source>
        <dbReference type="Proteomes" id="UP000463868"/>
    </source>
</evidence>
<keyword evidence="3" id="KW-0540">Nuclease</keyword>
<dbReference type="GO" id="GO:0016887">
    <property type="term" value="F:ATP hydrolysis activity"/>
    <property type="evidence" value="ECO:0007669"/>
    <property type="project" value="InterPro"/>
</dbReference>
<dbReference type="EMBL" id="CP031976">
    <property type="protein sequence ID" value="QHI12263.1"/>
    <property type="molecule type" value="Genomic_DNA"/>
</dbReference>
<dbReference type="InterPro" id="IPR027417">
    <property type="entry name" value="P-loop_NTPase"/>
</dbReference>
<reference evidence="3 4" key="1">
    <citation type="submission" date="2018-08" db="EMBL/GenBank/DDBJ databases">
        <title>Analysis of the genomic diversity of Mexican Acinetobacter haemolyticus clinical isolates.</title>
        <authorList>
            <person name="Castro-Jaimes S."/>
            <person name="Cevallos M.A."/>
        </authorList>
    </citation>
    <scope>NUCLEOTIDE SEQUENCE [LARGE SCALE GENOMIC DNA]</scope>
    <source>
        <strain evidence="3 4">AN43</strain>
    </source>
</reference>
<evidence type="ECO:0000259" key="2">
    <source>
        <dbReference type="Pfam" id="PF20469"/>
    </source>
</evidence>
<sequence length="543" mass="62261">MKIEKIVLQNYKSFKDRTVIHFNEGLNILVGDNEAGKTSILEAIHLCLSGILDGRYLKNDFHQYLFNYESVDEYLTKIKTDKTTKLPELLIEVYFQNNDELAEFEGSLNSDHNPKAQGIRFEIKLDDAYTDFYQDLIHSPEVQTSIPIEYFHIEWQSFASKVLISRVIPIKSVLIDSSSSKLKNGSDIYLSKIIKDGLDRSEKIGLAQSYRKLKQRFNDDPNILALNTKITTNTKISDKQLSITVDLSSNNSWESQLTTNFNNVPFDQIGKGEQCIVKTNLALHHSNERDKNLILLEEPENHLSHTKLNALIKQIQENGTDKQIIISTHSSFVANKLGLENLILVDNKQAKFFRHLPSDTYKYFKKLAGYETLRLILSEKAVLVEGPSDELVFQKLYMQKNGGKLPIEDGIDVISVQSLAFKRFLDIANLLEKKVAVITDNDGNYAKNISNKYADYLTEKHIFISADTNNDLNTLEPQFFDVNKHDLPKLRKVIGYPSTYAEDQEIIDYMVNQKTDWALKIFESDETLDYPNYIQAVVDWCNS</sequence>